<comment type="cofactor">
    <cofactor evidence="4">
        <name>Mg(2+)</name>
        <dbReference type="ChEBI" id="CHEBI:18420"/>
    </cofactor>
</comment>
<keyword evidence="4" id="KW-0479">Metal-binding</keyword>
<gene>
    <name evidence="5" type="ORF">P7G31_02275</name>
</gene>
<dbReference type="Pfam" id="PF01812">
    <property type="entry name" value="5-FTHF_cyc-lig"/>
    <property type="match status" value="1"/>
</dbReference>
<dbReference type="PIRSF" id="PIRSF006806">
    <property type="entry name" value="FTHF_cligase"/>
    <property type="match status" value="1"/>
</dbReference>
<dbReference type="GO" id="GO:0035999">
    <property type="term" value="P:tetrahydrofolate interconversion"/>
    <property type="evidence" value="ECO:0007669"/>
    <property type="project" value="TreeGrafter"/>
</dbReference>
<proteinExistence type="inferred from homology"/>
<dbReference type="GO" id="GO:0009396">
    <property type="term" value="P:folic acid-containing compound biosynthetic process"/>
    <property type="evidence" value="ECO:0007669"/>
    <property type="project" value="TreeGrafter"/>
</dbReference>
<dbReference type="GO" id="GO:0046872">
    <property type="term" value="F:metal ion binding"/>
    <property type="evidence" value="ECO:0007669"/>
    <property type="project" value="UniProtKB-KW"/>
</dbReference>
<dbReference type="OMA" id="STIYPCQ"/>
<dbReference type="eggNOG" id="COG0212">
    <property type="taxonomic scope" value="Bacteria"/>
</dbReference>
<accession>A0A0E2UEN3</accession>
<dbReference type="EC" id="6.3.3.2" evidence="4"/>
<evidence type="ECO:0000256" key="3">
    <source>
        <dbReference type="ARBA" id="ARBA00022840"/>
    </source>
</evidence>
<evidence type="ECO:0000256" key="4">
    <source>
        <dbReference type="RuleBase" id="RU361279"/>
    </source>
</evidence>
<dbReference type="InterPro" id="IPR024185">
    <property type="entry name" value="FTHF_cligase-like_sf"/>
</dbReference>
<dbReference type="GO" id="GO:0030272">
    <property type="term" value="F:5-formyltetrahydrofolate cyclo-ligase activity"/>
    <property type="evidence" value="ECO:0007669"/>
    <property type="project" value="UniProtKB-EC"/>
</dbReference>
<comment type="similarity">
    <text evidence="1 4">Belongs to the 5-formyltetrahydrofolate cyclo-ligase family.</text>
</comment>
<dbReference type="Proteomes" id="UP001180515">
    <property type="component" value="Unassembled WGS sequence"/>
</dbReference>
<dbReference type="InterPro" id="IPR037171">
    <property type="entry name" value="NagB/RpiA_transferase-like"/>
</dbReference>
<keyword evidence="5" id="KW-0436">Ligase</keyword>
<dbReference type="PANTHER" id="PTHR23407:SF1">
    <property type="entry name" value="5-FORMYLTETRAHYDROFOLATE CYCLO-LIGASE"/>
    <property type="match status" value="1"/>
</dbReference>
<evidence type="ECO:0000313" key="6">
    <source>
        <dbReference type="Proteomes" id="UP001180515"/>
    </source>
</evidence>
<protein>
    <recommendedName>
        <fullName evidence="4">5-formyltetrahydrofolate cyclo-ligase</fullName>
        <ecNumber evidence="4">6.3.3.2</ecNumber>
    </recommendedName>
</protein>
<dbReference type="NCBIfam" id="TIGR02727">
    <property type="entry name" value="MTHFS_bact"/>
    <property type="match status" value="1"/>
</dbReference>
<keyword evidence="4" id="KW-0460">Magnesium</keyword>
<reference evidence="5" key="1">
    <citation type="submission" date="2023-03" db="EMBL/GenBank/DDBJ databases">
        <authorList>
            <person name="Shen W."/>
            <person name="Cai J."/>
        </authorList>
    </citation>
    <scope>NUCLEOTIDE SEQUENCE</scope>
    <source>
        <strain evidence="5">P82-2</strain>
    </source>
</reference>
<keyword evidence="2 4" id="KW-0547">Nucleotide-binding</keyword>
<comment type="caution">
    <text evidence="5">The sequence shown here is derived from an EMBL/GenBank/DDBJ whole genome shotgun (WGS) entry which is preliminary data.</text>
</comment>
<organism evidence="5 6">
    <name type="scientific">Streptococcus parauberis</name>
    <dbReference type="NCBI Taxonomy" id="1348"/>
    <lineage>
        <taxon>Bacteria</taxon>
        <taxon>Bacillati</taxon>
        <taxon>Bacillota</taxon>
        <taxon>Bacilli</taxon>
        <taxon>Lactobacillales</taxon>
        <taxon>Streptococcaceae</taxon>
        <taxon>Streptococcus</taxon>
    </lineage>
</organism>
<evidence type="ECO:0000313" key="5">
    <source>
        <dbReference type="EMBL" id="MDT2731081.1"/>
    </source>
</evidence>
<comment type="catalytic activity">
    <reaction evidence="4">
        <text>(6S)-5-formyl-5,6,7,8-tetrahydrofolate + ATP = (6R)-5,10-methenyltetrahydrofolate + ADP + phosphate</text>
        <dbReference type="Rhea" id="RHEA:10488"/>
        <dbReference type="ChEBI" id="CHEBI:30616"/>
        <dbReference type="ChEBI" id="CHEBI:43474"/>
        <dbReference type="ChEBI" id="CHEBI:57455"/>
        <dbReference type="ChEBI" id="CHEBI:57457"/>
        <dbReference type="ChEBI" id="CHEBI:456216"/>
        <dbReference type="EC" id="6.3.3.2"/>
    </reaction>
</comment>
<evidence type="ECO:0000256" key="2">
    <source>
        <dbReference type="ARBA" id="ARBA00022741"/>
    </source>
</evidence>
<sequence length="175" mass="20124">MEKKELRTQVISSMKKMDKKEKSQKDLQLLELVCDSQAYKDAKIVATYLGMPHEYKTTLFIKRALADGKIIVVPKTYGKGRMIFVHYNPKDLQRTSYGLMEPISEEEVTKDQIDLIHVPGVAFTEEGFRIGYGGGYYDRYLSYYQGHTFSTIYQCQKAQFQPATHDVAVEVVYAL</sequence>
<evidence type="ECO:0000256" key="1">
    <source>
        <dbReference type="ARBA" id="ARBA00010638"/>
    </source>
</evidence>
<dbReference type="InterPro" id="IPR002698">
    <property type="entry name" value="FTHF_cligase"/>
</dbReference>
<dbReference type="Gene3D" id="3.40.50.10420">
    <property type="entry name" value="NagB/RpiA/CoA transferase-like"/>
    <property type="match status" value="1"/>
</dbReference>
<dbReference type="EMBL" id="JARQAG010000002">
    <property type="protein sequence ID" value="MDT2731081.1"/>
    <property type="molecule type" value="Genomic_DNA"/>
</dbReference>
<dbReference type="SUPFAM" id="SSF100950">
    <property type="entry name" value="NagB/RpiA/CoA transferase-like"/>
    <property type="match status" value="1"/>
</dbReference>
<dbReference type="AlphaFoldDB" id="A0A0E2UEN3"/>
<dbReference type="GO" id="GO:0005524">
    <property type="term" value="F:ATP binding"/>
    <property type="evidence" value="ECO:0007669"/>
    <property type="project" value="UniProtKB-KW"/>
</dbReference>
<keyword evidence="3 4" id="KW-0067">ATP-binding</keyword>
<dbReference type="PANTHER" id="PTHR23407">
    <property type="entry name" value="ATPASE INHIBITOR/5-FORMYLTETRAHYDROFOLATE CYCLO-LIGASE"/>
    <property type="match status" value="1"/>
</dbReference>
<dbReference type="RefSeq" id="WP_004235118.1">
    <property type="nucleotide sequence ID" value="NZ_BAWT01000003.1"/>
</dbReference>
<name>A0A0E2UEN3_9STRE</name>